<dbReference type="InterPro" id="IPR002942">
    <property type="entry name" value="S4_RNA-bd"/>
</dbReference>
<accession>A0A1T4WPQ6</accession>
<gene>
    <name evidence="6" type="ORF">SAMN02745704_01210</name>
</gene>
<dbReference type="InterPro" id="IPR020103">
    <property type="entry name" value="PsdUridine_synth_cat_dom_sf"/>
</dbReference>
<dbReference type="InterPro" id="IPR050343">
    <property type="entry name" value="RsuA_PseudoU_synthase"/>
</dbReference>
<keyword evidence="3" id="KW-0694">RNA-binding</keyword>
<evidence type="ECO:0000313" key="6">
    <source>
        <dbReference type="EMBL" id="SKA78838.1"/>
    </source>
</evidence>
<feature type="domain" description="RNA-binding S4" evidence="5">
    <location>
        <begin position="10"/>
        <end position="71"/>
    </location>
</feature>
<dbReference type="GO" id="GO:0000455">
    <property type="term" value="P:enzyme-directed rRNA pseudouridine synthesis"/>
    <property type="evidence" value="ECO:0007669"/>
    <property type="project" value="UniProtKB-ARBA"/>
</dbReference>
<dbReference type="OrthoDB" id="9807213at2"/>
<evidence type="ECO:0000256" key="4">
    <source>
        <dbReference type="RuleBase" id="RU003887"/>
    </source>
</evidence>
<dbReference type="InterPro" id="IPR036986">
    <property type="entry name" value="S4_RNA-bd_sf"/>
</dbReference>
<dbReference type="InterPro" id="IPR006145">
    <property type="entry name" value="PsdUridine_synth_RsuA/RluA"/>
</dbReference>
<dbReference type="InterPro" id="IPR020094">
    <property type="entry name" value="TruA/RsuA/RluB/E/F_N"/>
</dbReference>
<organism evidence="6 7">
    <name type="scientific">Paucidesulfovibrio gracilis DSM 16080</name>
    <dbReference type="NCBI Taxonomy" id="1121449"/>
    <lineage>
        <taxon>Bacteria</taxon>
        <taxon>Pseudomonadati</taxon>
        <taxon>Thermodesulfobacteriota</taxon>
        <taxon>Desulfovibrionia</taxon>
        <taxon>Desulfovibrionales</taxon>
        <taxon>Desulfovibrionaceae</taxon>
        <taxon>Paucidesulfovibrio</taxon>
    </lineage>
</organism>
<dbReference type="Pfam" id="PF00849">
    <property type="entry name" value="PseudoU_synth_2"/>
    <property type="match status" value="1"/>
</dbReference>
<dbReference type="SMART" id="SM00363">
    <property type="entry name" value="S4"/>
    <property type="match status" value="1"/>
</dbReference>
<dbReference type="GO" id="GO:0003723">
    <property type="term" value="F:RNA binding"/>
    <property type="evidence" value="ECO:0007669"/>
    <property type="project" value="UniProtKB-KW"/>
</dbReference>
<dbReference type="EC" id="5.4.99.-" evidence="4"/>
<dbReference type="AlphaFoldDB" id="A0A1T4WPQ6"/>
<dbReference type="SUPFAM" id="SSF55120">
    <property type="entry name" value="Pseudouridine synthase"/>
    <property type="match status" value="1"/>
</dbReference>
<dbReference type="CDD" id="cd00165">
    <property type="entry name" value="S4"/>
    <property type="match status" value="1"/>
</dbReference>
<evidence type="ECO:0000313" key="7">
    <source>
        <dbReference type="Proteomes" id="UP000190027"/>
    </source>
</evidence>
<dbReference type="FunFam" id="3.10.290.10:FF:000003">
    <property type="entry name" value="Pseudouridine synthase"/>
    <property type="match status" value="1"/>
</dbReference>
<dbReference type="PANTHER" id="PTHR47683:SF2">
    <property type="entry name" value="RNA-BINDING S4 DOMAIN-CONTAINING PROTEIN"/>
    <property type="match status" value="1"/>
</dbReference>
<dbReference type="PANTHER" id="PTHR47683">
    <property type="entry name" value="PSEUDOURIDINE SYNTHASE FAMILY PROTEIN-RELATED"/>
    <property type="match status" value="1"/>
</dbReference>
<evidence type="ECO:0000256" key="2">
    <source>
        <dbReference type="ARBA" id="ARBA00023235"/>
    </source>
</evidence>
<protein>
    <recommendedName>
        <fullName evidence="4">Pseudouridine synthase</fullName>
        <ecNumber evidence="4">5.4.99.-</ecNumber>
    </recommendedName>
</protein>
<dbReference type="EMBL" id="FUYC01000003">
    <property type="protein sequence ID" value="SKA78838.1"/>
    <property type="molecule type" value="Genomic_DNA"/>
</dbReference>
<dbReference type="InterPro" id="IPR000748">
    <property type="entry name" value="PsdUridine_synth_RsuA/RluB/E/F"/>
</dbReference>
<dbReference type="PROSITE" id="PS01149">
    <property type="entry name" value="PSI_RSU"/>
    <property type="match status" value="1"/>
</dbReference>
<evidence type="ECO:0000256" key="3">
    <source>
        <dbReference type="PROSITE-ProRule" id="PRU00182"/>
    </source>
</evidence>
<proteinExistence type="inferred from homology"/>
<dbReference type="Pfam" id="PF01479">
    <property type="entry name" value="S4"/>
    <property type="match status" value="1"/>
</dbReference>
<evidence type="ECO:0000259" key="5">
    <source>
        <dbReference type="SMART" id="SM00363"/>
    </source>
</evidence>
<keyword evidence="2 4" id="KW-0413">Isomerase</keyword>
<reference evidence="6 7" key="1">
    <citation type="submission" date="2017-02" db="EMBL/GenBank/DDBJ databases">
        <authorList>
            <person name="Peterson S.W."/>
        </authorList>
    </citation>
    <scope>NUCLEOTIDE SEQUENCE [LARGE SCALE GENOMIC DNA]</scope>
    <source>
        <strain evidence="6 7">DSM 16080</strain>
    </source>
</reference>
<dbReference type="GO" id="GO:0120159">
    <property type="term" value="F:rRNA pseudouridine synthase activity"/>
    <property type="evidence" value="ECO:0007669"/>
    <property type="project" value="UniProtKB-ARBA"/>
</dbReference>
<keyword evidence="7" id="KW-1185">Reference proteome</keyword>
<dbReference type="Proteomes" id="UP000190027">
    <property type="component" value="Unassembled WGS sequence"/>
</dbReference>
<dbReference type="InterPro" id="IPR018496">
    <property type="entry name" value="PsdUridine_synth_RsuA/RluB_CS"/>
</dbReference>
<dbReference type="CDD" id="cd02870">
    <property type="entry name" value="PseudoU_synth_RsuA_like"/>
    <property type="match status" value="1"/>
</dbReference>
<comment type="similarity">
    <text evidence="1 4">Belongs to the pseudouridine synthase RsuA family.</text>
</comment>
<dbReference type="STRING" id="1121449.SAMN02745704_01210"/>
<evidence type="ECO:0000256" key="1">
    <source>
        <dbReference type="ARBA" id="ARBA00008348"/>
    </source>
</evidence>
<dbReference type="PROSITE" id="PS50889">
    <property type="entry name" value="S4"/>
    <property type="match status" value="1"/>
</dbReference>
<sequence>MEPMNDNKPIRLNKFLSQCGIASRRGADALIESGKVRVNGTPAQPGQKIMMDLDKVTVDGKPVHPRQEQVTLILHKPVRVVTTLHDPQQRTTVLDLLPAYLRQVRPVPVGRLDFFSEGLLLMTTDGELCNRLTHPRHHLAKHYDVTIRGAVSEAALQTMRQGMRLSEGEMLAPVGVKAKPLPHGDTRLELRLSQGVNRQIRRMCRDLDLTLLRLRRVAQGPIHLGSLDVGKWRELSSQELAKLRAAVAL</sequence>
<dbReference type="SUPFAM" id="SSF55174">
    <property type="entry name" value="Alpha-L RNA-binding motif"/>
    <property type="match status" value="1"/>
</dbReference>
<dbReference type="Gene3D" id="3.30.70.1560">
    <property type="entry name" value="Alpha-L RNA-binding motif"/>
    <property type="match status" value="1"/>
</dbReference>
<dbReference type="NCBIfam" id="TIGR00093">
    <property type="entry name" value="pseudouridine synthase"/>
    <property type="match status" value="1"/>
</dbReference>
<name>A0A1T4WPQ6_9BACT</name>
<dbReference type="Gene3D" id="3.30.70.580">
    <property type="entry name" value="Pseudouridine synthase I, catalytic domain, N-terminal subdomain"/>
    <property type="match status" value="1"/>
</dbReference>
<dbReference type="InterPro" id="IPR042092">
    <property type="entry name" value="PsdUridine_s_RsuA/RluB/E/F_cat"/>
</dbReference>
<dbReference type="Gene3D" id="3.10.290.10">
    <property type="entry name" value="RNA-binding S4 domain"/>
    <property type="match status" value="1"/>
</dbReference>